<dbReference type="EMBL" id="DVHA01000147">
    <property type="protein sequence ID" value="HIR60813.1"/>
    <property type="molecule type" value="Genomic_DNA"/>
</dbReference>
<dbReference type="PROSITE" id="PS50893">
    <property type="entry name" value="ABC_TRANSPORTER_2"/>
    <property type="match status" value="1"/>
</dbReference>
<evidence type="ECO:0000256" key="1">
    <source>
        <dbReference type="ARBA" id="ARBA00004202"/>
    </source>
</evidence>
<dbReference type="SMART" id="SM00382">
    <property type="entry name" value="AAA"/>
    <property type="match status" value="1"/>
</dbReference>
<keyword evidence="3" id="KW-0813">Transport</keyword>
<keyword evidence="6 9" id="KW-0067">ATP-binding</keyword>
<evidence type="ECO:0000256" key="2">
    <source>
        <dbReference type="ARBA" id="ARBA00005417"/>
    </source>
</evidence>
<evidence type="ECO:0000259" key="8">
    <source>
        <dbReference type="PROSITE" id="PS50893"/>
    </source>
</evidence>
<accession>A0A9D1DXN9</accession>
<keyword evidence="4" id="KW-1003">Cell membrane</keyword>
<protein>
    <submittedName>
        <fullName evidence="9">ABC transporter ATP-binding protein</fullName>
    </submittedName>
</protein>
<evidence type="ECO:0000313" key="10">
    <source>
        <dbReference type="Proteomes" id="UP000824241"/>
    </source>
</evidence>
<reference evidence="9" key="1">
    <citation type="submission" date="2020-10" db="EMBL/GenBank/DDBJ databases">
        <authorList>
            <person name="Gilroy R."/>
        </authorList>
    </citation>
    <scope>NUCLEOTIDE SEQUENCE</scope>
    <source>
        <strain evidence="9">CHK189-12415</strain>
    </source>
</reference>
<evidence type="ECO:0000256" key="6">
    <source>
        <dbReference type="ARBA" id="ARBA00022840"/>
    </source>
</evidence>
<sequence length="261" mass="28211">MSANILFYENVTVRYRGKPEPAVAELTLPVPEGKVTAVAGGSGSGKSTLLRLAMGLLPAGGTLESGRMLLHDEDMAGFSGNRLREVRGGEMAMVFQDAVSAFDPRRTLGMQFAECWKAHRPGGKREALAAAAEALVPLGFPDPEAVFRRYPFELSGGQLQRAAIGMAVMTRPKLLLCDEPTSALDPVVQAEVAECLMEVHRREKAALLLVTHNLGLAAATADFIAVMEKGHLVEYGPKEAVVRHPQSDYTRKLLDSVMEVR</sequence>
<name>A0A9D1DXN9_9FIRM</name>
<comment type="caution">
    <text evidence="9">The sequence shown here is derived from an EMBL/GenBank/DDBJ whole genome shotgun (WGS) entry which is preliminary data.</text>
</comment>
<evidence type="ECO:0000313" key="9">
    <source>
        <dbReference type="EMBL" id="HIR60813.1"/>
    </source>
</evidence>
<evidence type="ECO:0000256" key="3">
    <source>
        <dbReference type="ARBA" id="ARBA00022448"/>
    </source>
</evidence>
<dbReference type="InterPro" id="IPR003439">
    <property type="entry name" value="ABC_transporter-like_ATP-bd"/>
</dbReference>
<feature type="domain" description="ABC transporter" evidence="8">
    <location>
        <begin position="6"/>
        <end position="254"/>
    </location>
</feature>
<dbReference type="PANTHER" id="PTHR43297:SF2">
    <property type="entry name" value="DIPEPTIDE TRANSPORT ATP-BINDING PROTEIN DPPD"/>
    <property type="match status" value="1"/>
</dbReference>
<comment type="similarity">
    <text evidence="2">Belongs to the ABC transporter superfamily.</text>
</comment>
<comment type="subcellular location">
    <subcellularLocation>
        <location evidence="1">Cell membrane</location>
        <topology evidence="1">Peripheral membrane protein</topology>
    </subcellularLocation>
</comment>
<evidence type="ECO:0000256" key="5">
    <source>
        <dbReference type="ARBA" id="ARBA00022741"/>
    </source>
</evidence>
<organism evidence="9 10">
    <name type="scientific">Candidatus Faecivivens stercoravium</name>
    <dbReference type="NCBI Taxonomy" id="2840803"/>
    <lineage>
        <taxon>Bacteria</taxon>
        <taxon>Bacillati</taxon>
        <taxon>Bacillota</taxon>
        <taxon>Clostridia</taxon>
        <taxon>Eubacteriales</taxon>
        <taxon>Oscillospiraceae</taxon>
        <taxon>Oscillospiraceae incertae sedis</taxon>
        <taxon>Candidatus Faecivivens</taxon>
    </lineage>
</organism>
<dbReference type="Gene3D" id="3.40.50.300">
    <property type="entry name" value="P-loop containing nucleotide triphosphate hydrolases"/>
    <property type="match status" value="1"/>
</dbReference>
<keyword evidence="7" id="KW-0472">Membrane</keyword>
<dbReference type="GO" id="GO:0016887">
    <property type="term" value="F:ATP hydrolysis activity"/>
    <property type="evidence" value="ECO:0007669"/>
    <property type="project" value="InterPro"/>
</dbReference>
<evidence type="ECO:0000256" key="7">
    <source>
        <dbReference type="ARBA" id="ARBA00023136"/>
    </source>
</evidence>
<dbReference type="InterPro" id="IPR017871">
    <property type="entry name" value="ABC_transporter-like_CS"/>
</dbReference>
<dbReference type="PANTHER" id="PTHR43297">
    <property type="entry name" value="OLIGOPEPTIDE TRANSPORT ATP-BINDING PROTEIN APPD"/>
    <property type="match status" value="1"/>
</dbReference>
<dbReference type="GO" id="GO:0005886">
    <property type="term" value="C:plasma membrane"/>
    <property type="evidence" value="ECO:0007669"/>
    <property type="project" value="UniProtKB-SubCell"/>
</dbReference>
<dbReference type="CDD" id="cd03257">
    <property type="entry name" value="ABC_NikE_OppD_transporters"/>
    <property type="match status" value="1"/>
</dbReference>
<dbReference type="PROSITE" id="PS00211">
    <property type="entry name" value="ABC_TRANSPORTER_1"/>
    <property type="match status" value="1"/>
</dbReference>
<dbReference type="InterPro" id="IPR003593">
    <property type="entry name" value="AAA+_ATPase"/>
</dbReference>
<keyword evidence="5" id="KW-0547">Nucleotide-binding</keyword>
<dbReference type="GO" id="GO:0005524">
    <property type="term" value="F:ATP binding"/>
    <property type="evidence" value="ECO:0007669"/>
    <property type="project" value="UniProtKB-KW"/>
</dbReference>
<evidence type="ECO:0000256" key="4">
    <source>
        <dbReference type="ARBA" id="ARBA00022475"/>
    </source>
</evidence>
<reference evidence="9" key="2">
    <citation type="journal article" date="2021" name="PeerJ">
        <title>Extensive microbial diversity within the chicken gut microbiome revealed by metagenomics and culture.</title>
        <authorList>
            <person name="Gilroy R."/>
            <person name="Ravi A."/>
            <person name="Getino M."/>
            <person name="Pursley I."/>
            <person name="Horton D.L."/>
            <person name="Alikhan N.F."/>
            <person name="Baker D."/>
            <person name="Gharbi K."/>
            <person name="Hall N."/>
            <person name="Watson M."/>
            <person name="Adriaenssens E.M."/>
            <person name="Foster-Nyarko E."/>
            <person name="Jarju S."/>
            <person name="Secka A."/>
            <person name="Antonio M."/>
            <person name="Oren A."/>
            <person name="Chaudhuri R.R."/>
            <person name="La Ragione R."/>
            <person name="Hildebrand F."/>
            <person name="Pallen M.J."/>
        </authorList>
    </citation>
    <scope>NUCLEOTIDE SEQUENCE</scope>
    <source>
        <strain evidence="9">CHK189-12415</strain>
    </source>
</reference>
<dbReference type="SUPFAM" id="SSF52540">
    <property type="entry name" value="P-loop containing nucleoside triphosphate hydrolases"/>
    <property type="match status" value="1"/>
</dbReference>
<gene>
    <name evidence="9" type="ORF">IAB37_04485</name>
</gene>
<proteinExistence type="inferred from homology"/>
<dbReference type="Pfam" id="PF00005">
    <property type="entry name" value="ABC_tran"/>
    <property type="match status" value="1"/>
</dbReference>
<dbReference type="Proteomes" id="UP000824241">
    <property type="component" value="Unassembled WGS sequence"/>
</dbReference>
<dbReference type="InterPro" id="IPR050388">
    <property type="entry name" value="ABC_Ni/Peptide_Import"/>
</dbReference>
<dbReference type="InterPro" id="IPR027417">
    <property type="entry name" value="P-loop_NTPase"/>
</dbReference>
<dbReference type="AlphaFoldDB" id="A0A9D1DXN9"/>